<sequence>MRAALLALAVAFLFTATLSGCGVKNEPTAPSGKQVSKDRKSAD</sequence>
<dbReference type="InParanoid" id="A0A1Y5RXN5"/>
<dbReference type="PROSITE" id="PS51257">
    <property type="entry name" value="PROKAR_LIPOPROTEIN"/>
    <property type="match status" value="1"/>
</dbReference>
<name>A0A1Y5RXN5_9PROT</name>
<keyword evidence="2" id="KW-0732">Signal</keyword>
<evidence type="ECO:0008006" key="5">
    <source>
        <dbReference type="Google" id="ProtNLM"/>
    </source>
</evidence>
<dbReference type="RefSeq" id="WP_281251883.1">
    <property type="nucleotide sequence ID" value="NZ_FWFR01000001.1"/>
</dbReference>
<feature type="region of interest" description="Disordered" evidence="1">
    <location>
        <begin position="23"/>
        <end position="43"/>
    </location>
</feature>
<organism evidence="3 4">
    <name type="scientific">Oceanibacterium hippocampi</name>
    <dbReference type="NCBI Taxonomy" id="745714"/>
    <lineage>
        <taxon>Bacteria</taxon>
        <taxon>Pseudomonadati</taxon>
        <taxon>Pseudomonadota</taxon>
        <taxon>Alphaproteobacteria</taxon>
        <taxon>Sneathiellales</taxon>
        <taxon>Sneathiellaceae</taxon>
        <taxon>Oceanibacterium</taxon>
    </lineage>
</organism>
<evidence type="ECO:0000313" key="4">
    <source>
        <dbReference type="Proteomes" id="UP000193200"/>
    </source>
</evidence>
<dbReference type="AlphaFoldDB" id="A0A1Y5RXN5"/>
<protein>
    <recommendedName>
        <fullName evidence="5">Small periplasmic lipoprotein</fullName>
    </recommendedName>
</protein>
<dbReference type="Proteomes" id="UP000193200">
    <property type="component" value="Unassembled WGS sequence"/>
</dbReference>
<dbReference type="EMBL" id="FWFR01000001">
    <property type="protein sequence ID" value="SLN26563.1"/>
    <property type="molecule type" value="Genomic_DNA"/>
</dbReference>
<accession>A0A1Y5RXN5</accession>
<keyword evidence="4" id="KW-1185">Reference proteome</keyword>
<evidence type="ECO:0000256" key="1">
    <source>
        <dbReference type="SAM" id="MobiDB-lite"/>
    </source>
</evidence>
<feature type="signal peptide" evidence="2">
    <location>
        <begin position="1"/>
        <end position="19"/>
    </location>
</feature>
<feature type="chain" id="PRO_5012079746" description="Small periplasmic lipoprotein" evidence="2">
    <location>
        <begin position="20"/>
        <end position="43"/>
    </location>
</feature>
<reference evidence="3 4" key="1">
    <citation type="submission" date="2017-03" db="EMBL/GenBank/DDBJ databases">
        <authorList>
            <person name="Afonso C.L."/>
            <person name="Miller P.J."/>
            <person name="Scott M.A."/>
            <person name="Spackman E."/>
            <person name="Goraichik I."/>
            <person name="Dimitrov K.M."/>
            <person name="Suarez D.L."/>
            <person name="Swayne D.E."/>
        </authorList>
    </citation>
    <scope>NUCLEOTIDE SEQUENCE [LARGE SCALE GENOMIC DNA]</scope>
    <source>
        <strain evidence="3 4">CECT 7691</strain>
    </source>
</reference>
<evidence type="ECO:0000256" key="2">
    <source>
        <dbReference type="SAM" id="SignalP"/>
    </source>
</evidence>
<proteinExistence type="predicted"/>
<evidence type="ECO:0000313" key="3">
    <source>
        <dbReference type="EMBL" id="SLN26563.1"/>
    </source>
</evidence>
<gene>
    <name evidence="3" type="ORF">OCH7691_00827</name>
</gene>